<sequence>MGEDERVRGSLGNQTSHSSRHTEPLRPLKKGYFEPSIRYRNRVQAAHDSSQNDQMAAPEMPCMVGAISTGAPKRRRASEIVARIK</sequence>
<accession>A0A9P4UV28</accession>
<comment type="caution">
    <text evidence="2">The sequence shown here is derived from an EMBL/GenBank/DDBJ whole genome shotgun (WGS) entry which is preliminary data.</text>
</comment>
<gene>
    <name evidence="2" type="ORF">EJ04DRAFT_128389</name>
</gene>
<reference evidence="2" key="1">
    <citation type="journal article" date="2020" name="Stud. Mycol.">
        <title>101 Dothideomycetes genomes: a test case for predicting lifestyles and emergence of pathogens.</title>
        <authorList>
            <person name="Haridas S."/>
            <person name="Albert R."/>
            <person name="Binder M."/>
            <person name="Bloem J."/>
            <person name="Labutti K."/>
            <person name="Salamov A."/>
            <person name="Andreopoulos B."/>
            <person name="Baker S."/>
            <person name="Barry K."/>
            <person name="Bills G."/>
            <person name="Bluhm B."/>
            <person name="Cannon C."/>
            <person name="Castanera R."/>
            <person name="Culley D."/>
            <person name="Daum C."/>
            <person name="Ezra D."/>
            <person name="Gonzalez J."/>
            <person name="Henrissat B."/>
            <person name="Kuo A."/>
            <person name="Liang C."/>
            <person name="Lipzen A."/>
            <person name="Lutzoni F."/>
            <person name="Magnuson J."/>
            <person name="Mondo S."/>
            <person name="Nolan M."/>
            <person name="Ohm R."/>
            <person name="Pangilinan J."/>
            <person name="Park H.-J."/>
            <person name="Ramirez L."/>
            <person name="Alfaro M."/>
            <person name="Sun H."/>
            <person name="Tritt A."/>
            <person name="Yoshinaga Y."/>
            <person name="Zwiers L.-H."/>
            <person name="Turgeon B."/>
            <person name="Goodwin S."/>
            <person name="Spatafora J."/>
            <person name="Crous P."/>
            <person name="Grigoriev I."/>
        </authorList>
    </citation>
    <scope>NUCLEOTIDE SEQUENCE</scope>
    <source>
        <strain evidence="2">CBS 125425</strain>
    </source>
</reference>
<feature type="region of interest" description="Disordered" evidence="1">
    <location>
        <begin position="1"/>
        <end position="33"/>
    </location>
</feature>
<keyword evidence="3" id="KW-1185">Reference proteome</keyword>
<dbReference type="EMBL" id="ML996311">
    <property type="protein sequence ID" value="KAF2727799.1"/>
    <property type="molecule type" value="Genomic_DNA"/>
</dbReference>
<dbReference type="Proteomes" id="UP000799444">
    <property type="component" value="Unassembled WGS sequence"/>
</dbReference>
<dbReference type="AlphaFoldDB" id="A0A9P4UV28"/>
<name>A0A9P4UV28_9PLEO</name>
<evidence type="ECO:0000313" key="2">
    <source>
        <dbReference type="EMBL" id="KAF2727799.1"/>
    </source>
</evidence>
<evidence type="ECO:0000256" key="1">
    <source>
        <dbReference type="SAM" id="MobiDB-lite"/>
    </source>
</evidence>
<proteinExistence type="predicted"/>
<evidence type="ECO:0000313" key="3">
    <source>
        <dbReference type="Proteomes" id="UP000799444"/>
    </source>
</evidence>
<organism evidence="2 3">
    <name type="scientific">Polyplosphaeria fusca</name>
    <dbReference type="NCBI Taxonomy" id="682080"/>
    <lineage>
        <taxon>Eukaryota</taxon>
        <taxon>Fungi</taxon>
        <taxon>Dikarya</taxon>
        <taxon>Ascomycota</taxon>
        <taxon>Pezizomycotina</taxon>
        <taxon>Dothideomycetes</taxon>
        <taxon>Pleosporomycetidae</taxon>
        <taxon>Pleosporales</taxon>
        <taxon>Tetraplosphaeriaceae</taxon>
        <taxon>Polyplosphaeria</taxon>
    </lineage>
</organism>
<protein>
    <submittedName>
        <fullName evidence="2">Uncharacterized protein</fullName>
    </submittedName>
</protein>